<evidence type="ECO:0000256" key="5">
    <source>
        <dbReference type="ARBA" id="ARBA00022927"/>
    </source>
</evidence>
<reference evidence="13 14" key="1">
    <citation type="journal article" date="2016" name="Nat. Commun.">
        <title>Extremotolerant tardigrade genome and improved radiotolerance of human cultured cells by tardigrade-unique protein.</title>
        <authorList>
            <person name="Hashimoto T."/>
            <person name="Horikawa D.D."/>
            <person name="Saito Y."/>
            <person name="Kuwahara H."/>
            <person name="Kozuka-Hata H."/>
            <person name="Shin-I T."/>
            <person name="Minakuchi Y."/>
            <person name="Ohishi K."/>
            <person name="Motoyama A."/>
            <person name="Aizu T."/>
            <person name="Enomoto A."/>
            <person name="Kondo K."/>
            <person name="Tanaka S."/>
            <person name="Hara Y."/>
            <person name="Koshikawa S."/>
            <person name="Sagara H."/>
            <person name="Miura T."/>
            <person name="Yokobori S."/>
            <person name="Miyagawa K."/>
            <person name="Suzuki Y."/>
            <person name="Kubo T."/>
            <person name="Oyama M."/>
            <person name="Kohara Y."/>
            <person name="Fujiyama A."/>
            <person name="Arakawa K."/>
            <person name="Katayama T."/>
            <person name="Toyoda A."/>
            <person name="Kunieda T."/>
        </authorList>
    </citation>
    <scope>NUCLEOTIDE SEQUENCE [LARGE SCALE GENOMIC DNA]</scope>
    <source>
        <strain evidence="13 14">YOKOZUNA-1</strain>
    </source>
</reference>
<evidence type="ECO:0000313" key="14">
    <source>
        <dbReference type="Proteomes" id="UP000186922"/>
    </source>
</evidence>
<feature type="transmembrane region" description="Helical" evidence="11">
    <location>
        <begin position="319"/>
        <end position="339"/>
    </location>
</feature>
<gene>
    <name evidence="13" type="primary">RvY_12942-1</name>
    <name evidence="13" type="synonym">RvY_12942.1</name>
    <name evidence="13" type="ORF">RvY_12942</name>
</gene>
<comment type="subcellular location">
    <subcellularLocation>
        <location evidence="1">Golgi apparatus membrane</location>
        <topology evidence="1">Single-pass type IV membrane protein</topology>
    </subcellularLocation>
</comment>
<evidence type="ECO:0000256" key="10">
    <source>
        <dbReference type="SAM" id="MobiDB-lite"/>
    </source>
</evidence>
<keyword evidence="4 11" id="KW-0812">Transmembrane</keyword>
<evidence type="ECO:0000256" key="3">
    <source>
        <dbReference type="ARBA" id="ARBA00022448"/>
    </source>
</evidence>
<dbReference type="SUPFAM" id="SSF47661">
    <property type="entry name" value="t-snare proteins"/>
    <property type="match status" value="1"/>
</dbReference>
<keyword evidence="9 11" id="KW-0472">Membrane</keyword>
<dbReference type="SMART" id="SM00397">
    <property type="entry name" value="t_SNARE"/>
    <property type="match status" value="1"/>
</dbReference>
<keyword evidence="6 11" id="KW-1133">Transmembrane helix</keyword>
<keyword evidence="3" id="KW-0813">Transport</keyword>
<keyword evidence="5" id="KW-0653">Protein transport</keyword>
<dbReference type="CDD" id="cd15845">
    <property type="entry name" value="SNARE_syntaxin16"/>
    <property type="match status" value="1"/>
</dbReference>
<dbReference type="GO" id="GO:0048278">
    <property type="term" value="P:vesicle docking"/>
    <property type="evidence" value="ECO:0007669"/>
    <property type="project" value="TreeGrafter"/>
</dbReference>
<evidence type="ECO:0000256" key="9">
    <source>
        <dbReference type="ARBA" id="ARBA00023136"/>
    </source>
</evidence>
<dbReference type="GO" id="GO:0031201">
    <property type="term" value="C:SNARE complex"/>
    <property type="evidence" value="ECO:0007669"/>
    <property type="project" value="TreeGrafter"/>
</dbReference>
<evidence type="ECO:0000313" key="13">
    <source>
        <dbReference type="EMBL" id="GAV02366.1"/>
    </source>
</evidence>
<dbReference type="GO" id="GO:0006906">
    <property type="term" value="P:vesicle fusion"/>
    <property type="evidence" value="ECO:0007669"/>
    <property type="project" value="TreeGrafter"/>
</dbReference>
<comment type="caution">
    <text evidence="13">The sequence shown here is derived from an EMBL/GenBank/DDBJ whole genome shotgun (WGS) entry which is preliminary data.</text>
</comment>
<dbReference type="InterPro" id="IPR006012">
    <property type="entry name" value="Syntaxin/epimorphin_CS"/>
</dbReference>
<sequence length="341" mass="39586">MATRNLTDIFSLMRNNAIQRLHIFSDHMGQDGETEDRASLVPRSKKGNRKNLDVDVERGDVSDSDRNYNSERAPEWLNTLPEFKDQIDMVRQRVKELNALHEKHLTRPTLIFDDNTEQSQEEEHAIEKFSEDLTRKLHQLQRQVENFRKRSQSNATGQEDRLKKNVILSLVSELQEATVEFRQSQSAYLSRIKHREQQSEMYFGSNLLKQGASDRFMPEADDEEDVTLFQRENIGMTSQLQLQEEDIEAARNRERQVSEVVKSITELNEIFNDLSVMVVEQGAVVDRIDYNVDRAQVQTSSGLQQLQKAETYQRKNRKFLCVVGLSVTILFLVIILIVVKS</sequence>
<dbReference type="PANTHER" id="PTHR19957">
    <property type="entry name" value="SYNTAXIN"/>
    <property type="match status" value="1"/>
</dbReference>
<evidence type="ECO:0000259" key="12">
    <source>
        <dbReference type="PROSITE" id="PS50192"/>
    </source>
</evidence>
<dbReference type="GO" id="GO:0005484">
    <property type="term" value="F:SNAP receptor activity"/>
    <property type="evidence" value="ECO:0007669"/>
    <property type="project" value="InterPro"/>
</dbReference>
<evidence type="ECO:0000256" key="2">
    <source>
        <dbReference type="ARBA" id="ARBA00009063"/>
    </source>
</evidence>
<dbReference type="Proteomes" id="UP000186922">
    <property type="component" value="Unassembled WGS sequence"/>
</dbReference>
<dbReference type="InterPro" id="IPR045242">
    <property type="entry name" value="Syntaxin"/>
</dbReference>
<comment type="similarity">
    <text evidence="2">Belongs to the syntaxin family.</text>
</comment>
<evidence type="ECO:0000256" key="1">
    <source>
        <dbReference type="ARBA" id="ARBA00004409"/>
    </source>
</evidence>
<evidence type="ECO:0000256" key="4">
    <source>
        <dbReference type="ARBA" id="ARBA00022692"/>
    </source>
</evidence>
<dbReference type="OrthoDB" id="10251371at2759"/>
<feature type="domain" description="T-SNARE coiled-coil homology" evidence="12">
    <location>
        <begin position="247"/>
        <end position="309"/>
    </location>
</feature>
<proteinExistence type="inferred from homology"/>
<protein>
    <recommendedName>
        <fullName evidence="12">t-SNARE coiled-coil homology domain-containing protein</fullName>
    </recommendedName>
</protein>
<dbReference type="GO" id="GO:0000139">
    <property type="term" value="C:Golgi membrane"/>
    <property type="evidence" value="ECO:0007669"/>
    <property type="project" value="UniProtKB-SubCell"/>
</dbReference>
<dbReference type="Pfam" id="PF05739">
    <property type="entry name" value="SNARE"/>
    <property type="match status" value="1"/>
</dbReference>
<dbReference type="InterPro" id="IPR000727">
    <property type="entry name" value="T_SNARE_dom"/>
</dbReference>
<evidence type="ECO:0000256" key="8">
    <source>
        <dbReference type="ARBA" id="ARBA00023054"/>
    </source>
</evidence>
<dbReference type="PANTHER" id="PTHR19957:SF83">
    <property type="entry name" value="SYNTAXIN-16"/>
    <property type="match status" value="1"/>
</dbReference>
<name>A0A1D1VNG2_RAMVA</name>
<feature type="compositionally biased region" description="Basic and acidic residues" evidence="10">
    <location>
        <begin position="29"/>
        <end position="38"/>
    </location>
</feature>
<accession>A0A1D1VNG2</accession>
<organism evidence="13 14">
    <name type="scientific">Ramazzottius varieornatus</name>
    <name type="common">Water bear</name>
    <name type="synonym">Tardigrade</name>
    <dbReference type="NCBI Taxonomy" id="947166"/>
    <lineage>
        <taxon>Eukaryota</taxon>
        <taxon>Metazoa</taxon>
        <taxon>Ecdysozoa</taxon>
        <taxon>Tardigrada</taxon>
        <taxon>Eutardigrada</taxon>
        <taxon>Parachela</taxon>
        <taxon>Hypsibioidea</taxon>
        <taxon>Ramazzottiidae</taxon>
        <taxon>Ramazzottius</taxon>
    </lineage>
</organism>
<dbReference type="PROSITE" id="PS00914">
    <property type="entry name" value="SYNTAXIN"/>
    <property type="match status" value="1"/>
</dbReference>
<dbReference type="PROSITE" id="PS50192">
    <property type="entry name" value="T_SNARE"/>
    <property type="match status" value="1"/>
</dbReference>
<dbReference type="GO" id="GO:0000149">
    <property type="term" value="F:SNARE binding"/>
    <property type="evidence" value="ECO:0007669"/>
    <property type="project" value="TreeGrafter"/>
</dbReference>
<keyword evidence="8" id="KW-0175">Coiled coil</keyword>
<dbReference type="EMBL" id="BDGG01000008">
    <property type="protein sequence ID" value="GAV02366.1"/>
    <property type="molecule type" value="Genomic_DNA"/>
</dbReference>
<dbReference type="InterPro" id="IPR010989">
    <property type="entry name" value="SNARE"/>
</dbReference>
<evidence type="ECO:0000256" key="11">
    <source>
        <dbReference type="SAM" id="Phobius"/>
    </source>
</evidence>
<feature type="region of interest" description="Disordered" evidence="10">
    <location>
        <begin position="29"/>
        <end position="69"/>
    </location>
</feature>
<dbReference type="GO" id="GO:0006886">
    <property type="term" value="P:intracellular protein transport"/>
    <property type="evidence" value="ECO:0007669"/>
    <property type="project" value="InterPro"/>
</dbReference>
<dbReference type="STRING" id="947166.A0A1D1VNG2"/>
<dbReference type="Gene3D" id="1.20.58.70">
    <property type="match status" value="1"/>
</dbReference>
<evidence type="ECO:0000256" key="7">
    <source>
        <dbReference type="ARBA" id="ARBA00023034"/>
    </source>
</evidence>
<keyword evidence="7" id="KW-0333">Golgi apparatus</keyword>
<keyword evidence="14" id="KW-1185">Reference proteome</keyword>
<dbReference type="AlphaFoldDB" id="A0A1D1VNG2"/>
<evidence type="ECO:0000256" key="6">
    <source>
        <dbReference type="ARBA" id="ARBA00022989"/>
    </source>
</evidence>
<feature type="compositionally biased region" description="Basic and acidic residues" evidence="10">
    <location>
        <begin position="50"/>
        <end position="69"/>
    </location>
</feature>